<dbReference type="AlphaFoldDB" id="A0A6A7N2K5"/>
<keyword evidence="3" id="KW-1185">Reference proteome</keyword>
<dbReference type="EMBL" id="WHUG01000004">
    <property type="protein sequence ID" value="MQA39207.1"/>
    <property type="molecule type" value="Genomic_DNA"/>
</dbReference>
<sequence>MTVSTAPHEWTSNMLDESRYWLFGAGPSVTDTITLKGKTFTFTAPLIKWGAQQIEISSGPYGSNSVRSQTKGLLQDGSTMFMGYSVYSHAAQFLKGLTFQQAISVDTTGPLFLAESNSSYVQFNSEFVPGLPTAYFDGSLDHFSIYPTPDAPIPEPATYGMLLAGLGLIGAFARRKA</sequence>
<dbReference type="NCBIfam" id="TIGR02595">
    <property type="entry name" value="PEP_CTERM"/>
    <property type="match status" value="1"/>
</dbReference>
<gene>
    <name evidence="2" type="ORF">GEV02_13715</name>
</gene>
<evidence type="ECO:0000313" key="3">
    <source>
        <dbReference type="Proteomes" id="UP000440498"/>
    </source>
</evidence>
<protein>
    <submittedName>
        <fullName evidence="2">PEP-CTERM sorting domain-containing protein</fullName>
    </submittedName>
</protein>
<dbReference type="Proteomes" id="UP000440498">
    <property type="component" value="Unassembled WGS sequence"/>
</dbReference>
<organism evidence="2 3">
    <name type="scientific">Rugamonas aquatica</name>
    <dbReference type="NCBI Taxonomy" id="2743357"/>
    <lineage>
        <taxon>Bacteria</taxon>
        <taxon>Pseudomonadati</taxon>
        <taxon>Pseudomonadota</taxon>
        <taxon>Betaproteobacteria</taxon>
        <taxon>Burkholderiales</taxon>
        <taxon>Oxalobacteraceae</taxon>
        <taxon>Telluria group</taxon>
        <taxon>Rugamonas</taxon>
    </lineage>
</organism>
<feature type="domain" description="Ice-binding protein C-terminal" evidence="1">
    <location>
        <begin position="152"/>
        <end position="176"/>
    </location>
</feature>
<evidence type="ECO:0000259" key="1">
    <source>
        <dbReference type="Pfam" id="PF07589"/>
    </source>
</evidence>
<name>A0A6A7N2K5_9BURK</name>
<evidence type="ECO:0000313" key="2">
    <source>
        <dbReference type="EMBL" id="MQA39207.1"/>
    </source>
</evidence>
<proteinExistence type="predicted"/>
<comment type="caution">
    <text evidence="2">The sequence shown here is derived from an EMBL/GenBank/DDBJ whole genome shotgun (WGS) entry which is preliminary data.</text>
</comment>
<accession>A0A6A7N2K5</accession>
<reference evidence="2 3" key="1">
    <citation type="submission" date="2019-10" db="EMBL/GenBank/DDBJ databases">
        <title>Two novel species isolated from a subtropical stream in China.</title>
        <authorList>
            <person name="Lu H."/>
        </authorList>
    </citation>
    <scope>NUCLEOTIDE SEQUENCE [LARGE SCALE GENOMIC DNA]</scope>
    <source>
        <strain evidence="2 3">FT29W</strain>
    </source>
</reference>
<dbReference type="InterPro" id="IPR013424">
    <property type="entry name" value="Ice-binding_C"/>
</dbReference>
<dbReference type="Pfam" id="PF07589">
    <property type="entry name" value="PEP-CTERM"/>
    <property type="match status" value="1"/>
</dbReference>